<reference evidence="2" key="2">
    <citation type="submission" date="2015-01" db="EMBL/GenBank/DDBJ databases">
        <title>Evolutionary Origins and Diversification of the Mycorrhizal Mutualists.</title>
        <authorList>
            <consortium name="DOE Joint Genome Institute"/>
            <consortium name="Mycorrhizal Genomics Consortium"/>
            <person name="Kohler A."/>
            <person name="Kuo A."/>
            <person name="Nagy L.G."/>
            <person name="Floudas D."/>
            <person name="Copeland A."/>
            <person name="Barry K.W."/>
            <person name="Cichocki N."/>
            <person name="Veneault-Fourrey C."/>
            <person name="LaButti K."/>
            <person name="Lindquist E.A."/>
            <person name="Lipzen A."/>
            <person name="Lundell T."/>
            <person name="Morin E."/>
            <person name="Murat C."/>
            <person name="Riley R."/>
            <person name="Ohm R."/>
            <person name="Sun H."/>
            <person name="Tunlid A."/>
            <person name="Henrissat B."/>
            <person name="Grigoriev I.V."/>
            <person name="Hibbett D.S."/>
            <person name="Martin F."/>
        </authorList>
    </citation>
    <scope>NUCLEOTIDE SEQUENCE [LARGE SCALE GENOMIC DNA]</scope>
    <source>
        <strain evidence="2">LaAM-08-1</strain>
    </source>
</reference>
<reference evidence="1 2" key="1">
    <citation type="submission" date="2014-04" db="EMBL/GenBank/DDBJ databases">
        <authorList>
            <consortium name="DOE Joint Genome Institute"/>
            <person name="Kuo A."/>
            <person name="Kohler A."/>
            <person name="Nagy L.G."/>
            <person name="Floudas D."/>
            <person name="Copeland A."/>
            <person name="Barry K.W."/>
            <person name="Cichocki N."/>
            <person name="Veneault-Fourrey C."/>
            <person name="LaButti K."/>
            <person name="Lindquist E.A."/>
            <person name="Lipzen A."/>
            <person name="Lundell T."/>
            <person name="Morin E."/>
            <person name="Murat C."/>
            <person name="Sun H."/>
            <person name="Tunlid A."/>
            <person name="Henrissat B."/>
            <person name="Grigoriev I.V."/>
            <person name="Hibbett D.S."/>
            <person name="Martin F."/>
            <person name="Nordberg H.P."/>
            <person name="Cantor M.N."/>
            <person name="Hua S.X."/>
        </authorList>
    </citation>
    <scope>NUCLEOTIDE SEQUENCE [LARGE SCALE GENOMIC DNA]</scope>
    <source>
        <strain evidence="1 2">LaAM-08-1</strain>
    </source>
</reference>
<accession>A0A0C9WNH4</accession>
<sequence>HDFNTFKKIREGATTFVSWEKSPKKEGTYPKIEITIKEHSETTKVKYRLQSLLIDYKICSVRFFRLQKFVVSAYFHYKVSSVRFLRLQKFVMPACFHYKVCSVRFLRLHKFVVSGFFHYQFVVSAFSEYKSLLSTFLTFSL</sequence>
<organism evidence="1 2">
    <name type="scientific">Laccaria amethystina LaAM-08-1</name>
    <dbReference type="NCBI Taxonomy" id="1095629"/>
    <lineage>
        <taxon>Eukaryota</taxon>
        <taxon>Fungi</taxon>
        <taxon>Dikarya</taxon>
        <taxon>Basidiomycota</taxon>
        <taxon>Agaricomycotina</taxon>
        <taxon>Agaricomycetes</taxon>
        <taxon>Agaricomycetidae</taxon>
        <taxon>Agaricales</taxon>
        <taxon>Agaricineae</taxon>
        <taxon>Hydnangiaceae</taxon>
        <taxon>Laccaria</taxon>
    </lineage>
</organism>
<evidence type="ECO:0000313" key="2">
    <source>
        <dbReference type="Proteomes" id="UP000054477"/>
    </source>
</evidence>
<feature type="non-terminal residue" evidence="1">
    <location>
        <position position="141"/>
    </location>
</feature>
<protein>
    <submittedName>
        <fullName evidence="1">Uncharacterized protein</fullName>
    </submittedName>
</protein>
<name>A0A0C9WNH4_9AGAR</name>
<keyword evidence="2" id="KW-1185">Reference proteome</keyword>
<dbReference type="Proteomes" id="UP000054477">
    <property type="component" value="Unassembled WGS sequence"/>
</dbReference>
<proteinExistence type="predicted"/>
<dbReference type="HOGENOM" id="CLU_145554_0_0_1"/>
<dbReference type="EMBL" id="KN838953">
    <property type="protein sequence ID" value="KIJ91940.1"/>
    <property type="molecule type" value="Genomic_DNA"/>
</dbReference>
<dbReference type="AlphaFoldDB" id="A0A0C9WNH4"/>
<gene>
    <name evidence="1" type="ORF">K443DRAFT_114353</name>
</gene>
<evidence type="ECO:0000313" key="1">
    <source>
        <dbReference type="EMBL" id="KIJ91940.1"/>
    </source>
</evidence>